<dbReference type="Gene3D" id="3.40.250.10">
    <property type="entry name" value="Rhodanese-like domain"/>
    <property type="match status" value="1"/>
</dbReference>
<feature type="signal peptide" evidence="2">
    <location>
        <begin position="1"/>
        <end position="21"/>
    </location>
</feature>
<feature type="chain" id="PRO_5035833419" evidence="2">
    <location>
        <begin position="22"/>
        <end position="868"/>
    </location>
</feature>
<dbReference type="FunFam" id="1.10.8.270:FF:000012">
    <property type="entry name" value="TBC domain-containing protein kinase-like protein-like"/>
    <property type="match status" value="1"/>
</dbReference>
<dbReference type="PROSITE" id="PS50206">
    <property type="entry name" value="RHODANESE_3"/>
    <property type="match status" value="1"/>
</dbReference>
<evidence type="ECO:0000259" key="4">
    <source>
        <dbReference type="PROSITE" id="PS50086"/>
    </source>
</evidence>
<dbReference type="InterPro" id="IPR000719">
    <property type="entry name" value="Prot_kinase_dom"/>
</dbReference>
<dbReference type="OMA" id="THTDRQI"/>
<dbReference type="PANTHER" id="PTHR22957:SF168">
    <property type="entry name" value="TBC DOMAIN-CONTAINING PROTEIN KINASE-LIKE PROTEIN"/>
    <property type="match status" value="1"/>
</dbReference>
<evidence type="ECO:0000256" key="2">
    <source>
        <dbReference type="SAM" id="SignalP"/>
    </source>
</evidence>
<dbReference type="Gene3D" id="1.10.8.270">
    <property type="entry name" value="putative rabgap domain of human tbc1 domain family member 14 like domains"/>
    <property type="match status" value="1"/>
</dbReference>
<dbReference type="SUPFAM" id="SSF56112">
    <property type="entry name" value="Protein kinase-like (PK-like)"/>
    <property type="match status" value="1"/>
</dbReference>
<dbReference type="Pfam" id="PF00566">
    <property type="entry name" value="RabGAP-TBC"/>
    <property type="match status" value="1"/>
</dbReference>
<dbReference type="SUPFAM" id="SSF47923">
    <property type="entry name" value="Ypt/Rab-GAP domain of gyp1p"/>
    <property type="match status" value="2"/>
</dbReference>
<accession>A0A8T0F8H9</accession>
<dbReference type="OrthoDB" id="1668230at2759"/>
<dbReference type="Pfam" id="PF00581">
    <property type="entry name" value="Rhodanese"/>
    <property type="match status" value="1"/>
</dbReference>
<proteinExistence type="predicted"/>
<dbReference type="InterPro" id="IPR035969">
    <property type="entry name" value="Rab-GAP_TBC_sf"/>
</dbReference>
<evidence type="ECO:0000259" key="3">
    <source>
        <dbReference type="PROSITE" id="PS50011"/>
    </source>
</evidence>
<dbReference type="InterPro" id="IPR011009">
    <property type="entry name" value="Kinase-like_dom_sf"/>
</dbReference>
<feature type="domain" description="Protein kinase" evidence="3">
    <location>
        <begin position="1"/>
        <end position="266"/>
    </location>
</feature>
<gene>
    <name evidence="6" type="ORF">HNY73_011240</name>
</gene>
<dbReference type="InterPro" id="IPR001763">
    <property type="entry name" value="Rhodanese-like_dom"/>
</dbReference>
<dbReference type="SUPFAM" id="SSF52821">
    <property type="entry name" value="Rhodanese/Cell cycle control phosphatase"/>
    <property type="match status" value="1"/>
</dbReference>
<evidence type="ECO:0000259" key="5">
    <source>
        <dbReference type="PROSITE" id="PS50206"/>
    </source>
</evidence>
<dbReference type="InterPro" id="IPR036873">
    <property type="entry name" value="Rhodanese-like_dom_sf"/>
</dbReference>
<sequence length="868" mass="99261">MPNKTNAAVLGAWTFFASAHAIDVCGINGLPLTPNSIRILGRFQKLKSLYHPGLCTYLDIKRGKHERVMIVCEYYPDSVEDVKMKLTLRSLKKLASLAYESLDALSYLHSYDIIHRCLSPQNIRLDSKGHVKISNYGLYYITEWGTTVSFPIGVPKYMAPEILAHGPSDRSSPKCDIWSLGLILLELFLEVSFWTEFTLENMFKEIISFLKLENGQEVVSCLVKSHDSSIKYENCPASLQKFIEECLNPLPNCRPEAHQLLLHSFFEEHELINKSRADTVPLLFLSTQLRCNECNGAKFDPVLDDHLSKRPLQELYYLWQLAGGDLEAELRRQELIKAKPPVVTVSKIITGEGEEFGHEKDQAFLLDDSVSVLPLEPLRHRLREVDCDIYYPLIEYSLNGIAPSTFFMALKDTAKLPIVIKEKDVEYQLHRIVLFKRLLEAYPYKRNQIFQECKLDIPPLYRPWIWAALLEIEGDIQEMYDSIDKETPTPTDRQIEVDIPRCHQYDELLSSPAGHQKFKRILKAWVVSHQQYVYWQGLDSLCAPFLSLNFNDEALAYACLSAFIPKYLHNFFLKDNSAVIQEYLAKFSHLIAFHDPELTNHLDNIGFIPELYAIPWFLTMYTHVFPLHKIFHLWDTLLLGQSSFPLCIGVAILKQLRNNLLSYGFNECILMFSDMPEIDIQRCVQDSIKIFCSTPKSITYRVHENVVSKLKKPFESNVRFSKSDSTIDPDLVMVPIPVAELKSEVSPRISAEDLLDILDLSPDSSRTRSRSQSIKILVIDIRPNEEYNKEALPNSINIPFATAFTSDGTLDNSVIFNSKGKIVVVIGSCKDNLASEFATKLVRLEYSYVCTLHGGIEVLRKTGFLMSK</sequence>
<keyword evidence="2" id="KW-0732">Signal</keyword>
<dbReference type="GO" id="GO:0004672">
    <property type="term" value="F:protein kinase activity"/>
    <property type="evidence" value="ECO:0007669"/>
    <property type="project" value="InterPro"/>
</dbReference>
<dbReference type="PANTHER" id="PTHR22957">
    <property type="entry name" value="TBC1 DOMAIN FAMILY MEMBER GTPASE-ACTIVATING PROTEIN"/>
    <property type="match status" value="1"/>
</dbReference>
<name>A0A8T0F8H9_ARGBR</name>
<keyword evidence="6" id="KW-0808">Transferase</keyword>
<evidence type="ECO:0000313" key="6">
    <source>
        <dbReference type="EMBL" id="KAF8785729.1"/>
    </source>
</evidence>
<dbReference type="PROSITE" id="PS50086">
    <property type="entry name" value="TBC_RABGAP"/>
    <property type="match status" value="1"/>
</dbReference>
<dbReference type="InterPro" id="IPR000195">
    <property type="entry name" value="Rab-GAP-TBC_dom"/>
</dbReference>
<dbReference type="FunFam" id="1.10.472.80:FF:000015">
    <property type="entry name" value="TBC domain-containing protein kinase-like protein"/>
    <property type="match status" value="1"/>
</dbReference>
<organism evidence="6 7">
    <name type="scientific">Argiope bruennichi</name>
    <name type="common">Wasp spider</name>
    <name type="synonym">Aranea bruennichi</name>
    <dbReference type="NCBI Taxonomy" id="94029"/>
    <lineage>
        <taxon>Eukaryota</taxon>
        <taxon>Metazoa</taxon>
        <taxon>Ecdysozoa</taxon>
        <taxon>Arthropoda</taxon>
        <taxon>Chelicerata</taxon>
        <taxon>Arachnida</taxon>
        <taxon>Araneae</taxon>
        <taxon>Araneomorphae</taxon>
        <taxon>Entelegynae</taxon>
        <taxon>Araneoidea</taxon>
        <taxon>Araneidae</taxon>
        <taxon>Argiope</taxon>
    </lineage>
</organism>
<dbReference type="AlphaFoldDB" id="A0A8T0F8H9"/>
<dbReference type="Pfam" id="PF00069">
    <property type="entry name" value="Pkinase"/>
    <property type="match status" value="1"/>
</dbReference>
<dbReference type="PROSITE" id="PS50011">
    <property type="entry name" value="PROTEIN_KINASE_DOM"/>
    <property type="match status" value="1"/>
</dbReference>
<dbReference type="GO" id="GO:0005524">
    <property type="term" value="F:ATP binding"/>
    <property type="evidence" value="ECO:0007669"/>
    <property type="project" value="InterPro"/>
</dbReference>
<dbReference type="Proteomes" id="UP000807504">
    <property type="component" value="Unassembled WGS sequence"/>
</dbReference>
<dbReference type="EMBL" id="JABXBU010000030">
    <property type="protein sequence ID" value="KAF8785729.1"/>
    <property type="molecule type" value="Genomic_DNA"/>
</dbReference>
<feature type="domain" description="Rhodanese" evidence="5">
    <location>
        <begin position="772"/>
        <end position="868"/>
    </location>
</feature>
<keyword evidence="7" id="KW-1185">Reference proteome</keyword>
<evidence type="ECO:0000313" key="7">
    <source>
        <dbReference type="Proteomes" id="UP000807504"/>
    </source>
</evidence>
<dbReference type="Gene3D" id="1.10.472.80">
    <property type="entry name" value="Ypt/Rab-GAP domain of gyp1p, domain 3"/>
    <property type="match status" value="1"/>
</dbReference>
<dbReference type="GO" id="GO:0005096">
    <property type="term" value="F:GTPase activator activity"/>
    <property type="evidence" value="ECO:0007669"/>
    <property type="project" value="UniProtKB-KW"/>
</dbReference>
<evidence type="ECO:0000256" key="1">
    <source>
        <dbReference type="ARBA" id="ARBA00022468"/>
    </source>
</evidence>
<protein>
    <submittedName>
        <fullName evidence="6">TBC domain-containing protein kinase-like</fullName>
    </submittedName>
</protein>
<dbReference type="SMART" id="SM00450">
    <property type="entry name" value="RHOD"/>
    <property type="match status" value="1"/>
</dbReference>
<dbReference type="SMART" id="SM00164">
    <property type="entry name" value="TBC"/>
    <property type="match status" value="1"/>
</dbReference>
<dbReference type="Gene3D" id="1.10.510.10">
    <property type="entry name" value="Transferase(Phosphotransferase) domain 1"/>
    <property type="match status" value="1"/>
</dbReference>
<keyword evidence="6" id="KW-0418">Kinase</keyword>
<keyword evidence="1" id="KW-0343">GTPase activation</keyword>
<reference evidence="6" key="1">
    <citation type="journal article" date="2020" name="bioRxiv">
        <title>Chromosome-level reference genome of the European wasp spider Argiope bruennichi: a resource for studies on range expansion and evolutionary adaptation.</title>
        <authorList>
            <person name="Sheffer M.M."/>
            <person name="Hoppe A."/>
            <person name="Krehenwinkel H."/>
            <person name="Uhl G."/>
            <person name="Kuss A.W."/>
            <person name="Jensen L."/>
            <person name="Jensen C."/>
            <person name="Gillespie R.G."/>
            <person name="Hoff K.J."/>
            <person name="Prost S."/>
        </authorList>
    </citation>
    <scope>NUCLEOTIDE SEQUENCE</scope>
</reference>
<feature type="domain" description="Rab-GAP TBC" evidence="4">
    <location>
        <begin position="456"/>
        <end position="641"/>
    </location>
</feature>
<reference evidence="6" key="2">
    <citation type="submission" date="2020-06" db="EMBL/GenBank/DDBJ databases">
        <authorList>
            <person name="Sheffer M."/>
        </authorList>
    </citation>
    <scope>NUCLEOTIDE SEQUENCE</scope>
</reference>
<comment type="caution">
    <text evidence="6">The sequence shown here is derived from an EMBL/GenBank/DDBJ whole genome shotgun (WGS) entry which is preliminary data.</text>
</comment>